<protein>
    <submittedName>
        <fullName evidence="1">Uncharacterized protein</fullName>
    </submittedName>
</protein>
<dbReference type="SUPFAM" id="SSF47598">
    <property type="entry name" value="Ribbon-helix-helix"/>
    <property type="match status" value="1"/>
</dbReference>
<dbReference type="RefSeq" id="WP_226937393.1">
    <property type="nucleotide sequence ID" value="NZ_JACDXX010000024.1"/>
</dbReference>
<evidence type="ECO:0000313" key="2">
    <source>
        <dbReference type="Proteomes" id="UP001198571"/>
    </source>
</evidence>
<sequence>MAEKKLSQLLVKLPGELRDAFQDYAKLHGQSASALIRHFIEDELRNGHIMNTLRTPLVEGRWNRPAAPVTDDSGKLYHVQVIPFRSQTTLQISDPESERGFVSFPELPGKSRLLDKVLAVMQSSYDWDTPAYVQICRELNLDPNYGRPEYKSEDLEIKNALEAHIKWEAGGDEMKLNELIFDLLDLLRTDIFPEFFTYKRTKASLNTWTFRLPPALFAEAFSRIDLTRMGSTEPVWTTITFLPSWEGRGYTASIAICGKGECEPDGWHKSGYQHVRGVALLPSRMDWAMETVVRRLKMQGVSFLSLEEARAYMDAEGAWWAFSQGSWQAPQGLEPRQPSTVEGMRWRFRRPETPLYDAHQRGAGS</sequence>
<dbReference type="Proteomes" id="UP001198571">
    <property type="component" value="Unassembled WGS sequence"/>
</dbReference>
<keyword evidence="2" id="KW-1185">Reference proteome</keyword>
<reference evidence="1 2" key="1">
    <citation type="submission" date="2020-07" db="EMBL/GenBank/DDBJ databases">
        <title>Pseudogemmobacter sp. nov., isolated from poultry manure in Taiwan.</title>
        <authorList>
            <person name="Lin S.-Y."/>
            <person name="Tang Y.-S."/>
            <person name="Young C.-C."/>
        </authorList>
    </citation>
    <scope>NUCLEOTIDE SEQUENCE [LARGE SCALE GENOMIC DNA]</scope>
    <source>
        <strain evidence="1 2">CC-YST710</strain>
    </source>
</reference>
<comment type="caution">
    <text evidence="1">The sequence shown here is derived from an EMBL/GenBank/DDBJ whole genome shotgun (WGS) entry which is preliminary data.</text>
</comment>
<proteinExistence type="predicted"/>
<dbReference type="EMBL" id="JACDXX010000024">
    <property type="protein sequence ID" value="MCB5411962.1"/>
    <property type="molecule type" value="Genomic_DNA"/>
</dbReference>
<gene>
    <name evidence="1" type="ORF">H0485_18405</name>
</gene>
<evidence type="ECO:0000313" key="1">
    <source>
        <dbReference type="EMBL" id="MCB5411962.1"/>
    </source>
</evidence>
<organism evidence="1 2">
    <name type="scientific">Pseudogemmobacter faecipullorum</name>
    <dbReference type="NCBI Taxonomy" id="2755041"/>
    <lineage>
        <taxon>Bacteria</taxon>
        <taxon>Pseudomonadati</taxon>
        <taxon>Pseudomonadota</taxon>
        <taxon>Alphaproteobacteria</taxon>
        <taxon>Rhodobacterales</taxon>
        <taxon>Paracoccaceae</taxon>
        <taxon>Pseudogemmobacter</taxon>
    </lineage>
</organism>
<name>A0ABS8CRD9_9RHOB</name>
<dbReference type="InterPro" id="IPR010985">
    <property type="entry name" value="Ribbon_hlx_hlx"/>
</dbReference>
<accession>A0ABS8CRD9</accession>